<organism evidence="1 2">
    <name type="scientific">Araneus ventricosus</name>
    <name type="common">Orbweaver spider</name>
    <name type="synonym">Epeira ventricosa</name>
    <dbReference type="NCBI Taxonomy" id="182803"/>
    <lineage>
        <taxon>Eukaryota</taxon>
        <taxon>Metazoa</taxon>
        <taxon>Ecdysozoa</taxon>
        <taxon>Arthropoda</taxon>
        <taxon>Chelicerata</taxon>
        <taxon>Arachnida</taxon>
        <taxon>Araneae</taxon>
        <taxon>Araneomorphae</taxon>
        <taxon>Entelegynae</taxon>
        <taxon>Araneoidea</taxon>
        <taxon>Araneidae</taxon>
        <taxon>Araneus</taxon>
    </lineage>
</organism>
<name>A0A4Y2PAG3_ARAVE</name>
<accession>A0A4Y2PAG3</accession>
<reference evidence="1 2" key="1">
    <citation type="journal article" date="2019" name="Sci. Rep.">
        <title>Orb-weaving spider Araneus ventricosus genome elucidates the spidroin gene catalogue.</title>
        <authorList>
            <person name="Kono N."/>
            <person name="Nakamura H."/>
            <person name="Ohtoshi R."/>
            <person name="Moran D.A.P."/>
            <person name="Shinohara A."/>
            <person name="Yoshida Y."/>
            <person name="Fujiwara M."/>
            <person name="Mori M."/>
            <person name="Tomita M."/>
            <person name="Arakawa K."/>
        </authorList>
    </citation>
    <scope>NUCLEOTIDE SEQUENCE [LARGE SCALE GENOMIC DNA]</scope>
</reference>
<evidence type="ECO:0000313" key="1">
    <source>
        <dbReference type="EMBL" id="GBN48374.1"/>
    </source>
</evidence>
<keyword evidence="2" id="KW-1185">Reference proteome</keyword>
<evidence type="ECO:0000313" key="2">
    <source>
        <dbReference type="Proteomes" id="UP000499080"/>
    </source>
</evidence>
<dbReference type="AlphaFoldDB" id="A0A4Y2PAG3"/>
<dbReference type="EMBL" id="BGPR01010857">
    <property type="protein sequence ID" value="GBN48374.1"/>
    <property type="molecule type" value="Genomic_DNA"/>
</dbReference>
<dbReference type="Proteomes" id="UP000499080">
    <property type="component" value="Unassembled WGS sequence"/>
</dbReference>
<sequence>MLTNASIPWSRFRKICLGIVQKSKGYGEAKMASCSAPRIDSRLYLPSSVPCPFNSCDGCRQRDIGLRSVSSISVQGEVHFSFYTEKGMNSFDLILVLP</sequence>
<gene>
    <name evidence="1" type="ORF">AVEN_150675_1</name>
</gene>
<comment type="caution">
    <text evidence="1">The sequence shown here is derived from an EMBL/GenBank/DDBJ whole genome shotgun (WGS) entry which is preliminary data.</text>
</comment>
<proteinExistence type="predicted"/>
<protein>
    <submittedName>
        <fullName evidence="1">Uncharacterized protein</fullName>
    </submittedName>
</protein>